<feature type="compositionally biased region" description="Low complexity" evidence="8">
    <location>
        <begin position="395"/>
        <end position="407"/>
    </location>
</feature>
<dbReference type="RefSeq" id="WP_009538865.1">
    <property type="nucleotide sequence ID" value="NZ_ANHY01000003.1"/>
</dbReference>
<feature type="transmembrane region" description="Helical" evidence="9">
    <location>
        <begin position="201"/>
        <end position="225"/>
    </location>
</feature>
<feature type="domain" description="Mechanosensitive ion channel MscS C-terminal" evidence="11">
    <location>
        <begin position="724"/>
        <end position="811"/>
    </location>
</feature>
<keyword evidence="6 9" id="KW-0472">Membrane</keyword>
<dbReference type="EMBL" id="ANHY01000003">
    <property type="protein sequence ID" value="EKV32377.1"/>
    <property type="molecule type" value="Genomic_DNA"/>
</dbReference>
<evidence type="ECO:0000256" key="4">
    <source>
        <dbReference type="ARBA" id="ARBA00022692"/>
    </source>
</evidence>
<feature type="transmembrane region" description="Helical" evidence="9">
    <location>
        <begin position="160"/>
        <end position="181"/>
    </location>
</feature>
<keyword evidence="5 9" id="KW-1133">Transmembrane helix</keyword>
<comment type="similarity">
    <text evidence="2">Belongs to the MscS (TC 1.A.23) family.</text>
</comment>
<feature type="region of interest" description="Disordered" evidence="8">
    <location>
        <begin position="830"/>
        <end position="866"/>
    </location>
</feature>
<dbReference type="InterPro" id="IPR057485">
    <property type="entry name" value="YbiO-like_TM1"/>
</dbReference>
<evidence type="ECO:0000313" key="14">
    <source>
        <dbReference type="EMBL" id="EKV32377.1"/>
    </source>
</evidence>
<dbReference type="OrthoDB" id="9814206at2"/>
<dbReference type="Gene3D" id="2.30.30.60">
    <property type="match status" value="1"/>
</dbReference>
<evidence type="ECO:0000256" key="3">
    <source>
        <dbReference type="ARBA" id="ARBA00022475"/>
    </source>
</evidence>
<keyword evidence="3" id="KW-1003">Cell membrane</keyword>
<feature type="transmembrane region" description="Helical" evidence="9">
    <location>
        <begin position="608"/>
        <end position="627"/>
    </location>
</feature>
<accession>K9H474</accession>
<dbReference type="Pfam" id="PF00924">
    <property type="entry name" value="MS_channel_2nd"/>
    <property type="match status" value="1"/>
</dbReference>
<dbReference type="PANTHER" id="PTHR30460">
    <property type="entry name" value="MODERATE CONDUCTANCE MECHANOSENSITIVE CHANNEL YBIO"/>
    <property type="match status" value="1"/>
</dbReference>
<dbReference type="Pfam" id="PF21088">
    <property type="entry name" value="MS_channel_1st"/>
    <property type="match status" value="1"/>
</dbReference>
<evidence type="ECO:0000259" key="12">
    <source>
        <dbReference type="Pfam" id="PF21088"/>
    </source>
</evidence>
<evidence type="ECO:0000259" key="13">
    <source>
        <dbReference type="Pfam" id="PF25392"/>
    </source>
</evidence>
<feature type="transmembrane region" description="Helical" evidence="9">
    <location>
        <begin position="313"/>
        <end position="331"/>
    </location>
</feature>
<feature type="domain" description="Mechanosensitive ion channel MscS" evidence="10">
    <location>
        <begin position="654"/>
        <end position="717"/>
    </location>
</feature>
<dbReference type="GO" id="GO:0005886">
    <property type="term" value="C:plasma membrane"/>
    <property type="evidence" value="ECO:0007669"/>
    <property type="project" value="UniProtKB-SubCell"/>
</dbReference>
<dbReference type="SUPFAM" id="SSF82689">
    <property type="entry name" value="Mechanosensitive channel protein MscS (YggB), C-terminal domain"/>
    <property type="match status" value="1"/>
</dbReference>
<protein>
    <submittedName>
        <fullName evidence="14">Potassium efflux system KefA protein</fullName>
    </submittedName>
</protein>
<organism evidence="14 15">
    <name type="scientific">Caenispirillum salinarum AK4</name>
    <dbReference type="NCBI Taxonomy" id="1238182"/>
    <lineage>
        <taxon>Bacteria</taxon>
        <taxon>Pseudomonadati</taxon>
        <taxon>Pseudomonadota</taxon>
        <taxon>Alphaproteobacteria</taxon>
        <taxon>Rhodospirillales</taxon>
        <taxon>Novispirillaceae</taxon>
        <taxon>Caenispirillum</taxon>
    </lineage>
</organism>
<evidence type="ECO:0000259" key="11">
    <source>
        <dbReference type="Pfam" id="PF21082"/>
    </source>
</evidence>
<evidence type="ECO:0000256" key="7">
    <source>
        <dbReference type="SAM" id="Coils"/>
    </source>
</evidence>
<dbReference type="SUPFAM" id="SSF82861">
    <property type="entry name" value="Mechanosensitive channel protein MscS (YggB), transmembrane region"/>
    <property type="match status" value="1"/>
</dbReference>
<evidence type="ECO:0000256" key="8">
    <source>
        <dbReference type="SAM" id="MobiDB-lite"/>
    </source>
</evidence>
<dbReference type="PANTHER" id="PTHR30460:SF0">
    <property type="entry name" value="MODERATE CONDUCTANCE MECHANOSENSITIVE CHANNEL YBIO"/>
    <property type="match status" value="1"/>
</dbReference>
<feature type="transmembrane region" description="Helical" evidence="9">
    <location>
        <begin position="441"/>
        <end position="459"/>
    </location>
</feature>
<dbReference type="Gene3D" id="1.10.287.1260">
    <property type="match status" value="1"/>
</dbReference>
<dbReference type="eggNOG" id="COG0668">
    <property type="taxonomic scope" value="Bacteria"/>
</dbReference>
<dbReference type="AlphaFoldDB" id="K9H474"/>
<feature type="transmembrane region" description="Helical" evidence="9">
    <location>
        <begin position="553"/>
        <end position="575"/>
    </location>
</feature>
<evidence type="ECO:0000256" key="9">
    <source>
        <dbReference type="SAM" id="Phobius"/>
    </source>
</evidence>
<evidence type="ECO:0000313" key="15">
    <source>
        <dbReference type="Proteomes" id="UP000009881"/>
    </source>
</evidence>
<dbReference type="SUPFAM" id="SSF50182">
    <property type="entry name" value="Sm-like ribonucleoproteins"/>
    <property type="match status" value="1"/>
</dbReference>
<dbReference type="STRING" id="1238182.C882_2456"/>
<dbReference type="InterPro" id="IPR023408">
    <property type="entry name" value="MscS_beta-dom_sf"/>
</dbReference>
<evidence type="ECO:0000256" key="6">
    <source>
        <dbReference type="ARBA" id="ARBA00023136"/>
    </source>
</evidence>
<dbReference type="InterPro" id="IPR006685">
    <property type="entry name" value="MscS_channel_2nd"/>
</dbReference>
<dbReference type="Proteomes" id="UP000009881">
    <property type="component" value="Unassembled WGS sequence"/>
</dbReference>
<name>K9H474_9PROT</name>
<feature type="compositionally biased region" description="Basic residues" evidence="8">
    <location>
        <begin position="415"/>
        <end position="424"/>
    </location>
</feature>
<feature type="transmembrane region" description="Helical" evidence="9">
    <location>
        <begin position="517"/>
        <end position="541"/>
    </location>
</feature>
<feature type="transmembrane region" description="Helical" evidence="9">
    <location>
        <begin position="633"/>
        <end position="651"/>
    </location>
</feature>
<keyword evidence="7" id="KW-0175">Coiled coil</keyword>
<dbReference type="PATRIC" id="fig|1238182.3.peg.416"/>
<proteinExistence type="inferred from homology"/>
<keyword evidence="15" id="KW-1185">Reference proteome</keyword>
<feature type="domain" description="Mechanosensitive ion channel transmembrane helices 2/3" evidence="12">
    <location>
        <begin position="611"/>
        <end position="652"/>
    </location>
</feature>
<dbReference type="Pfam" id="PF21082">
    <property type="entry name" value="MS_channel_3rd"/>
    <property type="match status" value="1"/>
</dbReference>
<evidence type="ECO:0000256" key="1">
    <source>
        <dbReference type="ARBA" id="ARBA00004651"/>
    </source>
</evidence>
<feature type="transmembrane region" description="Helical" evidence="9">
    <location>
        <begin position="237"/>
        <end position="260"/>
    </location>
</feature>
<feature type="region of interest" description="Disordered" evidence="8">
    <location>
        <begin position="351"/>
        <end position="428"/>
    </location>
</feature>
<comment type="caution">
    <text evidence="14">The sequence shown here is derived from an EMBL/GenBank/DDBJ whole genome shotgun (WGS) entry which is preliminary data.</text>
</comment>
<dbReference type="InterPro" id="IPR011066">
    <property type="entry name" value="MscS_channel_C_sf"/>
</dbReference>
<feature type="coiled-coil region" evidence="7">
    <location>
        <begin position="57"/>
        <end position="84"/>
    </location>
</feature>
<reference evidence="14 15" key="1">
    <citation type="journal article" date="2013" name="Genome Announc.">
        <title>Draft Genome Sequence of an Alphaproteobacterium, Caenispirillum salinarum AK4(T), Isolated from a Solar Saltern.</title>
        <authorList>
            <person name="Khatri I."/>
            <person name="Singh A."/>
            <person name="Korpole S."/>
            <person name="Pinnaka A.K."/>
            <person name="Subramanian S."/>
        </authorList>
    </citation>
    <scope>NUCLEOTIDE SEQUENCE [LARGE SCALE GENOMIC DNA]</scope>
    <source>
        <strain evidence="14 15">AK4</strain>
    </source>
</reference>
<gene>
    <name evidence="14" type="ORF">C882_2456</name>
</gene>
<dbReference type="InterPro" id="IPR045276">
    <property type="entry name" value="YbiO_bact"/>
</dbReference>
<feature type="transmembrane region" description="Helical" evidence="9">
    <location>
        <begin position="287"/>
        <end position="307"/>
    </location>
</feature>
<keyword evidence="4 9" id="KW-0812">Transmembrane</keyword>
<dbReference type="InterPro" id="IPR049278">
    <property type="entry name" value="MS_channel_C"/>
</dbReference>
<feature type="transmembrane region" description="Helical" evidence="9">
    <location>
        <begin position="471"/>
        <end position="497"/>
    </location>
</feature>
<sequence length="866" mass="93355">MKPVTAQARAADPGRPVLSRLFRPFAAALLGLLLALSAPLDRAQQAQAQEAGAAAPADVSEQTVQDLEALVATLEDEAQRQELVTRLKALIEATRPAEEGPGVVSSIGARLLGDVSDAMGTATREMVDLGRAAENLPALWDWTVARVTEPELRAAAVRGVLRVAALVVAALAAFWIVRRLLAKPRNRLHGRQREPKWYERIFITLGLLLMRAAPVGALLATGYGVMPVLDLAPGSRVVALVILTAVAAVQGIMIASDLLLQPSNRSLRWLAVGDETAHYLHIWTRRLALVGVIGFFGAEAALTFGLPDGAYQLVTRLVGFVMALLIIIVIMQSKQPVAAWIRERRMVVHEAPLEEDEPETTQGDRGGDVPPARPLADPDQPVAANDADPATPGLAGDAAATREAAAARARDRQTVRRPKRRKPLRPGGTVGRVLRDRFADVWHVLAALYVLASYAVWALEVEGGFQYILRGTVLTVVIVLLATGLVTLLSTGLARLFEVSQDVKDRFPDIERRVNRYLPVVHTAVRVLVFLLAAAAIAQAWGVAVVEALTTDAGGAFIGALVTILVVLVVSILVWELASSSIERYLSTTDREGNVIERSARAKTLLPLARNILLVVMIVVVSMVILSELGVNIAPLIAGAGVIGLAVGFGAQKLVQDVITGAFILFENTFSVGDVISVGGHAGLVEGMTVRSVRLRDLAGTVHTLPFSSVDKISNLTKDFSYYVIDMGVAYREDTDQVVEVCKEVVEDLRADPEYGPQILEPLEVLGVDKFADSAVIVKTRIKTKPIQQWFVGREFNRRLKKRFDELGIEIPFPHRTLYFGEGKDGTAPPAHVLMDRFRGGHGGGDAPHPVEPPPTPSPVPDPEPT</sequence>
<dbReference type="InterPro" id="IPR049142">
    <property type="entry name" value="MS_channel_1st"/>
</dbReference>
<evidence type="ECO:0000256" key="5">
    <source>
        <dbReference type="ARBA" id="ARBA00022989"/>
    </source>
</evidence>
<dbReference type="Pfam" id="PF25392">
    <property type="entry name" value="MS_channel_TM1"/>
    <property type="match status" value="1"/>
</dbReference>
<dbReference type="Gene3D" id="3.30.70.100">
    <property type="match status" value="1"/>
</dbReference>
<dbReference type="InterPro" id="IPR011014">
    <property type="entry name" value="MscS_channel_TM-2"/>
</dbReference>
<feature type="compositionally biased region" description="Pro residues" evidence="8">
    <location>
        <begin position="850"/>
        <end position="866"/>
    </location>
</feature>
<evidence type="ECO:0000256" key="2">
    <source>
        <dbReference type="ARBA" id="ARBA00008017"/>
    </source>
</evidence>
<evidence type="ECO:0000259" key="10">
    <source>
        <dbReference type="Pfam" id="PF00924"/>
    </source>
</evidence>
<dbReference type="InterPro" id="IPR010920">
    <property type="entry name" value="LSM_dom_sf"/>
</dbReference>
<feature type="domain" description="Moderate conductance mechanosensitive channel YbiO-like transmembrane helix 1" evidence="13">
    <location>
        <begin position="472"/>
        <end position="545"/>
    </location>
</feature>
<dbReference type="GO" id="GO:0008381">
    <property type="term" value="F:mechanosensitive monoatomic ion channel activity"/>
    <property type="evidence" value="ECO:0007669"/>
    <property type="project" value="InterPro"/>
</dbReference>
<comment type="subcellular location">
    <subcellularLocation>
        <location evidence="1">Cell membrane</location>
        <topology evidence="1">Multi-pass membrane protein</topology>
    </subcellularLocation>
</comment>